<sequence length="186" mass="21948">MSQVHKRCLERRNMITCLECCLIGLLSHKCSLHISKPKKKTFFTLQFMKVTKIVFNDVEEWCFNVEAVVDQRRKEMENTYLKKGVPQSTAFRKSMDKKKRELMHLLEDFLYEEGFDIRYSCENREGIFGFVSISKNGYVMDKEDICKMGETIWNCIKGKMKNKGVVIKVGELDEIMDIKMRCMLEL</sequence>
<proteinExistence type="predicted"/>
<keyword evidence="2" id="KW-1185">Reference proteome</keyword>
<gene>
    <name evidence="1" type="ORF">EIN_500500</name>
</gene>
<dbReference type="VEuPathDB" id="AmoebaDB:EIN_500500"/>
<accession>L7FK30</accession>
<name>L7FK30_ENTIV</name>
<evidence type="ECO:0000313" key="2">
    <source>
        <dbReference type="Proteomes" id="UP000014680"/>
    </source>
</evidence>
<dbReference type="EMBL" id="KB207197">
    <property type="protein sequence ID" value="ELP83962.1"/>
    <property type="molecule type" value="Genomic_DNA"/>
</dbReference>
<dbReference type="OrthoDB" id="33690at2759"/>
<protein>
    <submittedName>
        <fullName evidence="1">Uncharacterized protein</fullName>
    </submittedName>
</protein>
<dbReference type="RefSeq" id="XP_004183308.1">
    <property type="nucleotide sequence ID" value="XM_004183260.1"/>
</dbReference>
<dbReference type="Proteomes" id="UP000014680">
    <property type="component" value="Unassembled WGS sequence"/>
</dbReference>
<dbReference type="AlphaFoldDB" id="L7FK30"/>
<evidence type="ECO:0000313" key="1">
    <source>
        <dbReference type="EMBL" id="ELP83962.1"/>
    </source>
</evidence>
<organism evidence="1 2">
    <name type="scientific">Entamoeba invadens IP1</name>
    <dbReference type="NCBI Taxonomy" id="370355"/>
    <lineage>
        <taxon>Eukaryota</taxon>
        <taxon>Amoebozoa</taxon>
        <taxon>Evosea</taxon>
        <taxon>Archamoebae</taxon>
        <taxon>Mastigamoebida</taxon>
        <taxon>Entamoebidae</taxon>
        <taxon>Entamoeba</taxon>
    </lineage>
</organism>
<dbReference type="GeneID" id="14882940"/>
<dbReference type="KEGG" id="eiv:EIN_500500"/>
<reference evidence="1 2" key="1">
    <citation type="submission" date="2012-10" db="EMBL/GenBank/DDBJ databases">
        <authorList>
            <person name="Zafar N."/>
            <person name="Inman J."/>
            <person name="Hall N."/>
            <person name="Lorenzi H."/>
            <person name="Caler E."/>
        </authorList>
    </citation>
    <scope>NUCLEOTIDE SEQUENCE [LARGE SCALE GENOMIC DNA]</scope>
    <source>
        <strain evidence="1 2">IP1</strain>
    </source>
</reference>